<protein>
    <submittedName>
        <fullName evidence="9">UPF0057-domain-containing protein</fullName>
    </submittedName>
</protein>
<organism evidence="9 10">
    <name type="scientific">Rhizopogon vinicolor AM-OR11-026</name>
    <dbReference type="NCBI Taxonomy" id="1314800"/>
    <lineage>
        <taxon>Eukaryota</taxon>
        <taxon>Fungi</taxon>
        <taxon>Dikarya</taxon>
        <taxon>Basidiomycota</taxon>
        <taxon>Agaricomycotina</taxon>
        <taxon>Agaricomycetes</taxon>
        <taxon>Agaricomycetidae</taxon>
        <taxon>Boletales</taxon>
        <taxon>Suillineae</taxon>
        <taxon>Rhizopogonaceae</taxon>
        <taxon>Rhizopogon</taxon>
    </lineage>
</organism>
<feature type="compositionally biased region" description="Polar residues" evidence="6">
    <location>
        <begin position="76"/>
        <end position="151"/>
    </location>
</feature>
<feature type="region of interest" description="Disordered" evidence="6">
    <location>
        <begin position="64"/>
        <end position="151"/>
    </location>
</feature>
<evidence type="ECO:0000256" key="2">
    <source>
        <dbReference type="ARBA" id="ARBA00009530"/>
    </source>
</evidence>
<evidence type="ECO:0000256" key="5">
    <source>
        <dbReference type="ARBA" id="ARBA00023136"/>
    </source>
</evidence>
<sequence>MSDGTSCVLIFVAIIFPPAAAAFISGCGCDLFVNILLTLLGYLPGFIHALWLIFKRANERERYNTGGYTYTGTGTHAQTRPGYSQSNAYQSSNAPPGTGTYTQATQPEQQSNAYQSSNAPPGTGTYTQATQPEQQSNAYQSGNAPPEYKST</sequence>
<evidence type="ECO:0000256" key="7">
    <source>
        <dbReference type="SAM" id="Phobius"/>
    </source>
</evidence>
<reference evidence="9 10" key="1">
    <citation type="submission" date="2016-06" db="EMBL/GenBank/DDBJ databases">
        <title>Comparative genomics of the ectomycorrhizal sister species Rhizopogon vinicolor and Rhizopogon vesiculosus (Basidiomycota: Boletales) reveals a divergence of the mating type B locus.</title>
        <authorList>
            <consortium name="DOE Joint Genome Institute"/>
            <person name="Mujic A.B."/>
            <person name="Kuo A."/>
            <person name="Tritt A."/>
            <person name="Lipzen A."/>
            <person name="Chen C."/>
            <person name="Johnson J."/>
            <person name="Sharma A."/>
            <person name="Barry K."/>
            <person name="Grigoriev I.V."/>
            <person name="Spatafora J.W."/>
        </authorList>
    </citation>
    <scope>NUCLEOTIDE SEQUENCE [LARGE SCALE GENOMIC DNA]</scope>
    <source>
        <strain evidence="9 10">AM-OR11-026</strain>
    </source>
</reference>
<feature type="transmembrane region" description="Helical" evidence="7">
    <location>
        <begin position="31"/>
        <end position="54"/>
    </location>
</feature>
<dbReference type="OrthoDB" id="2687995at2759"/>
<evidence type="ECO:0000256" key="3">
    <source>
        <dbReference type="ARBA" id="ARBA00022692"/>
    </source>
</evidence>
<gene>
    <name evidence="9" type="ORF">K503DRAFT_771205</name>
</gene>
<dbReference type="GO" id="GO:0016020">
    <property type="term" value="C:membrane"/>
    <property type="evidence" value="ECO:0007669"/>
    <property type="project" value="UniProtKB-SubCell"/>
</dbReference>
<name>A0A1B7MYR5_9AGAM</name>
<keyword evidence="10" id="KW-1185">Reference proteome</keyword>
<keyword evidence="8" id="KW-0732">Signal</keyword>
<feature type="compositionally biased region" description="Low complexity" evidence="6">
    <location>
        <begin position="65"/>
        <end position="75"/>
    </location>
</feature>
<comment type="subcellular location">
    <subcellularLocation>
        <location evidence="1">Membrane</location>
    </subcellularLocation>
</comment>
<keyword evidence="3 7" id="KW-0812">Transmembrane</keyword>
<proteinExistence type="inferred from homology"/>
<evidence type="ECO:0000256" key="1">
    <source>
        <dbReference type="ARBA" id="ARBA00004370"/>
    </source>
</evidence>
<dbReference type="InParanoid" id="A0A1B7MYR5"/>
<dbReference type="FunCoup" id="A0A1B7MYR5">
    <property type="interactions" value="130"/>
</dbReference>
<dbReference type="Proteomes" id="UP000092154">
    <property type="component" value="Unassembled WGS sequence"/>
</dbReference>
<evidence type="ECO:0000313" key="9">
    <source>
        <dbReference type="EMBL" id="OAX37746.1"/>
    </source>
</evidence>
<dbReference type="AlphaFoldDB" id="A0A1B7MYR5"/>
<evidence type="ECO:0000256" key="8">
    <source>
        <dbReference type="SAM" id="SignalP"/>
    </source>
</evidence>
<evidence type="ECO:0000256" key="4">
    <source>
        <dbReference type="ARBA" id="ARBA00022989"/>
    </source>
</evidence>
<dbReference type="PANTHER" id="PTHR21659:SF40">
    <property type="entry name" value="PHOSPHATIDYLSERINE DECARBOXYLASE"/>
    <property type="match status" value="1"/>
</dbReference>
<keyword evidence="4 7" id="KW-1133">Transmembrane helix</keyword>
<feature type="chain" id="PRO_5008597675" evidence="8">
    <location>
        <begin position="22"/>
        <end position="151"/>
    </location>
</feature>
<evidence type="ECO:0000256" key="6">
    <source>
        <dbReference type="SAM" id="MobiDB-lite"/>
    </source>
</evidence>
<dbReference type="InterPro" id="IPR000612">
    <property type="entry name" value="PMP3"/>
</dbReference>
<accession>A0A1B7MYR5</accession>
<dbReference type="Pfam" id="PF01679">
    <property type="entry name" value="Pmp3"/>
    <property type="match status" value="1"/>
</dbReference>
<dbReference type="EMBL" id="KV448334">
    <property type="protein sequence ID" value="OAX37746.1"/>
    <property type="molecule type" value="Genomic_DNA"/>
</dbReference>
<dbReference type="PANTHER" id="PTHR21659">
    <property type="entry name" value="HYDROPHOBIC PROTEIN RCI2 LOW TEMPERATURE AND SALT RESPONSIVE PROTEIN LTI6 -RELATED"/>
    <property type="match status" value="1"/>
</dbReference>
<evidence type="ECO:0000313" key="10">
    <source>
        <dbReference type="Proteomes" id="UP000092154"/>
    </source>
</evidence>
<feature type="signal peptide" evidence="8">
    <location>
        <begin position="1"/>
        <end position="21"/>
    </location>
</feature>
<comment type="similarity">
    <text evidence="2">Belongs to the UPF0057 (PMP3) family.</text>
</comment>
<dbReference type="STRING" id="1314800.A0A1B7MYR5"/>
<keyword evidence="5 7" id="KW-0472">Membrane</keyword>